<comment type="cofactor">
    <cofactor evidence="2">
        <name>Zn(2+)</name>
        <dbReference type="ChEBI" id="CHEBI:29105"/>
    </cofactor>
</comment>
<evidence type="ECO:0000256" key="1">
    <source>
        <dbReference type="ARBA" id="ARBA00001941"/>
    </source>
</evidence>
<dbReference type="SUPFAM" id="SSF53187">
    <property type="entry name" value="Zn-dependent exopeptidases"/>
    <property type="match status" value="1"/>
</dbReference>
<keyword evidence="10" id="KW-0170">Cobalt</keyword>
<evidence type="ECO:0000259" key="12">
    <source>
        <dbReference type="Pfam" id="PF07687"/>
    </source>
</evidence>
<dbReference type="SUPFAM" id="SSF55031">
    <property type="entry name" value="Bacterial exopeptidase dimerisation domain"/>
    <property type="match status" value="1"/>
</dbReference>
<dbReference type="InterPro" id="IPR010182">
    <property type="entry name" value="ArgE/DapE"/>
</dbReference>
<accession>A0ABV5RMK4</accession>
<dbReference type="InterPro" id="IPR011650">
    <property type="entry name" value="Peptidase_M20_dimer"/>
</dbReference>
<dbReference type="NCBIfam" id="TIGR01910">
    <property type="entry name" value="DapE-ArgE"/>
    <property type="match status" value="1"/>
</dbReference>
<evidence type="ECO:0000313" key="14">
    <source>
        <dbReference type="Proteomes" id="UP001589710"/>
    </source>
</evidence>
<reference evidence="13 14" key="1">
    <citation type="submission" date="2024-09" db="EMBL/GenBank/DDBJ databases">
        <authorList>
            <person name="Sun Q."/>
            <person name="Mori K."/>
        </authorList>
    </citation>
    <scope>NUCLEOTIDE SEQUENCE [LARGE SCALE GENOMIC DNA]</scope>
    <source>
        <strain evidence="13 14">JCM 3331</strain>
    </source>
</reference>
<comment type="cofactor">
    <cofactor evidence="1">
        <name>Co(2+)</name>
        <dbReference type="ChEBI" id="CHEBI:48828"/>
    </cofactor>
</comment>
<sequence>MSTVPATATTPGAAGILAEIDRRADDLIGLTCDLVRFDTTVRGEASESARDEADLQEYLAGRLRRAGATVDVFTPKPGDLPDSPQTPPGLGFDGRPQLIARFPGTGGGRSLLFNGHIDVVSAEPRSGWSSDPFRAEVRDGRLYGRGTCDMKGGIAAAVIAAETLAALGIRLPGDLLINTATDEEWNGAGTLASVGYGVRADAAVVPEPTDLDVVTAQRGILGGTVTVAGRPGHAEHPPGDWRSGGAVNAIEKTLPVLAALGRLRERWADDPAHRHPLLPPPSIVPTTIKGGEWWVTYPASCEVALDITYLPAQADGGGWASRVRDDIERAVRDACAGDGWLTAHPPRFAWDTELPPAEVPAGHPLVHALAASATALGRTPRVLGEPSWTDAATLTRLGDTPAVCLGPTATRPDGSPTLHTIDEYIEVADLIDTAKALALAALSMTAPATHPHPHA</sequence>
<evidence type="ECO:0000256" key="11">
    <source>
        <dbReference type="ARBA" id="ARBA00051301"/>
    </source>
</evidence>
<dbReference type="InterPro" id="IPR001261">
    <property type="entry name" value="ArgE/DapE_CS"/>
</dbReference>
<evidence type="ECO:0000313" key="13">
    <source>
        <dbReference type="EMBL" id="MFB9579110.1"/>
    </source>
</evidence>
<comment type="similarity">
    <text evidence="4">Belongs to the peptidase M20A family.</text>
</comment>
<dbReference type="Pfam" id="PF01546">
    <property type="entry name" value="Peptidase_M20"/>
    <property type="match status" value="1"/>
</dbReference>
<dbReference type="RefSeq" id="WP_345512342.1">
    <property type="nucleotide sequence ID" value="NZ_BAAAXD010000015.1"/>
</dbReference>
<evidence type="ECO:0000256" key="6">
    <source>
        <dbReference type="ARBA" id="ARBA00016853"/>
    </source>
</evidence>
<dbReference type="Gene3D" id="3.40.630.10">
    <property type="entry name" value="Zn peptidases"/>
    <property type="match status" value="1"/>
</dbReference>
<dbReference type="Proteomes" id="UP001589710">
    <property type="component" value="Unassembled WGS sequence"/>
</dbReference>
<name>A0ABV5RMK4_9ACTN</name>
<evidence type="ECO:0000256" key="5">
    <source>
        <dbReference type="ARBA" id="ARBA00011921"/>
    </source>
</evidence>
<evidence type="ECO:0000256" key="3">
    <source>
        <dbReference type="ARBA" id="ARBA00005130"/>
    </source>
</evidence>
<dbReference type="PANTHER" id="PTHR43808:SF25">
    <property type="entry name" value="PEPTIDASE M20 DIMERISATION DOMAIN-CONTAINING PROTEIN"/>
    <property type="match status" value="1"/>
</dbReference>
<dbReference type="InterPro" id="IPR002933">
    <property type="entry name" value="Peptidase_M20"/>
</dbReference>
<evidence type="ECO:0000256" key="4">
    <source>
        <dbReference type="ARBA" id="ARBA00006247"/>
    </source>
</evidence>
<organism evidence="13 14">
    <name type="scientific">Streptomyces yanii</name>
    <dbReference type="NCBI Taxonomy" id="78510"/>
    <lineage>
        <taxon>Bacteria</taxon>
        <taxon>Bacillati</taxon>
        <taxon>Actinomycetota</taxon>
        <taxon>Actinomycetes</taxon>
        <taxon>Kitasatosporales</taxon>
        <taxon>Streptomycetaceae</taxon>
        <taxon>Streptomyces</taxon>
    </lineage>
</organism>
<dbReference type="Pfam" id="PF07687">
    <property type="entry name" value="M20_dimer"/>
    <property type="match status" value="1"/>
</dbReference>
<dbReference type="InterPro" id="IPR050072">
    <property type="entry name" value="Peptidase_M20A"/>
</dbReference>
<comment type="catalytic activity">
    <reaction evidence="11">
        <text>N-succinyl-(2S,6S)-2,6-diaminopimelate + H2O = (2S,6S)-2,6-diaminopimelate + succinate</text>
        <dbReference type="Rhea" id="RHEA:22608"/>
        <dbReference type="ChEBI" id="CHEBI:15377"/>
        <dbReference type="ChEBI" id="CHEBI:30031"/>
        <dbReference type="ChEBI" id="CHEBI:57609"/>
        <dbReference type="ChEBI" id="CHEBI:58087"/>
        <dbReference type="EC" id="3.5.1.18"/>
    </reaction>
</comment>
<evidence type="ECO:0000256" key="10">
    <source>
        <dbReference type="ARBA" id="ARBA00023285"/>
    </source>
</evidence>
<gene>
    <name evidence="13" type="ORF">ACFFTL_44400</name>
</gene>
<feature type="domain" description="Peptidase M20 dimerisation" evidence="12">
    <location>
        <begin position="215"/>
        <end position="314"/>
    </location>
</feature>
<comment type="caution">
    <text evidence="13">The sequence shown here is derived from an EMBL/GenBank/DDBJ whole genome shotgun (WGS) entry which is preliminary data.</text>
</comment>
<proteinExistence type="inferred from homology"/>
<evidence type="ECO:0000256" key="9">
    <source>
        <dbReference type="ARBA" id="ARBA00022833"/>
    </source>
</evidence>
<keyword evidence="8" id="KW-0378">Hydrolase</keyword>
<protein>
    <recommendedName>
        <fullName evidence="6">Probable succinyl-diaminopimelate desuccinylase</fullName>
        <ecNumber evidence="5">3.5.1.18</ecNumber>
    </recommendedName>
</protein>
<keyword evidence="9" id="KW-0862">Zinc</keyword>
<keyword evidence="14" id="KW-1185">Reference proteome</keyword>
<evidence type="ECO:0000256" key="7">
    <source>
        <dbReference type="ARBA" id="ARBA00022723"/>
    </source>
</evidence>
<dbReference type="Gene3D" id="3.30.70.360">
    <property type="match status" value="1"/>
</dbReference>
<dbReference type="PANTHER" id="PTHR43808">
    <property type="entry name" value="ACETYLORNITHINE DEACETYLASE"/>
    <property type="match status" value="1"/>
</dbReference>
<dbReference type="InterPro" id="IPR036264">
    <property type="entry name" value="Bact_exopeptidase_dim_dom"/>
</dbReference>
<evidence type="ECO:0000256" key="2">
    <source>
        <dbReference type="ARBA" id="ARBA00001947"/>
    </source>
</evidence>
<dbReference type="EC" id="3.5.1.18" evidence="5"/>
<evidence type="ECO:0000256" key="8">
    <source>
        <dbReference type="ARBA" id="ARBA00022801"/>
    </source>
</evidence>
<keyword evidence="7" id="KW-0479">Metal-binding</keyword>
<comment type="pathway">
    <text evidence="3">Amino-acid biosynthesis; L-lysine biosynthesis via DAP pathway; LL-2,6-diaminopimelate from (S)-tetrahydrodipicolinate (succinylase route): step 3/3.</text>
</comment>
<dbReference type="PROSITE" id="PS00758">
    <property type="entry name" value="ARGE_DAPE_CPG2_1"/>
    <property type="match status" value="1"/>
</dbReference>
<dbReference type="EMBL" id="JBHMCG010000209">
    <property type="protein sequence ID" value="MFB9579110.1"/>
    <property type="molecule type" value="Genomic_DNA"/>
</dbReference>